<comment type="caution">
    <text evidence="1">The sequence shown here is derived from an EMBL/GenBank/DDBJ whole genome shotgun (WGS) entry which is preliminary data.</text>
</comment>
<dbReference type="EMBL" id="CM044706">
    <property type="protein sequence ID" value="KAI5657238.1"/>
    <property type="molecule type" value="Genomic_DNA"/>
</dbReference>
<proteinExistence type="predicted"/>
<evidence type="ECO:0000313" key="1">
    <source>
        <dbReference type="EMBL" id="KAI5657238.1"/>
    </source>
</evidence>
<evidence type="ECO:0000313" key="2">
    <source>
        <dbReference type="Proteomes" id="UP001060085"/>
    </source>
</evidence>
<sequence>MTQDLLICVTGRRLVWSEERRQCEEEAGLGESAAGRKGGVPPANRAPLRKNANQCALASLFKELSRRVMMQLLTNRVSRRALFCAVTDLLGAKRYHSTGVLQRHLEKLQRPAIPRDFVKCSALGFYRTSKFATGYTALQPKPLGSIIDVERVKDKAPEQIADIWDDYHLGRGHIGLSMNAKLYHLLEQRAENCRYFVIPVWKGSGYTTMFVQGEPFRNFLYHQESLNLNLLRLYAYGQDSALVYLCFYSLSPKQAPHQLNS</sequence>
<gene>
    <name evidence="1" type="ORF">M9H77_26031</name>
</gene>
<dbReference type="Proteomes" id="UP001060085">
    <property type="component" value="Linkage Group LG06"/>
</dbReference>
<keyword evidence="2" id="KW-1185">Reference proteome</keyword>
<name>A0ACC0A8K9_CATRO</name>
<accession>A0ACC0A8K9</accession>
<reference evidence="2" key="1">
    <citation type="journal article" date="2023" name="Nat. Plants">
        <title>Single-cell RNA sequencing provides a high-resolution roadmap for understanding the multicellular compartmentation of specialized metabolism.</title>
        <authorList>
            <person name="Sun S."/>
            <person name="Shen X."/>
            <person name="Li Y."/>
            <person name="Li Y."/>
            <person name="Wang S."/>
            <person name="Li R."/>
            <person name="Zhang H."/>
            <person name="Shen G."/>
            <person name="Guo B."/>
            <person name="Wei J."/>
            <person name="Xu J."/>
            <person name="St-Pierre B."/>
            <person name="Chen S."/>
            <person name="Sun C."/>
        </authorList>
    </citation>
    <scope>NUCLEOTIDE SEQUENCE [LARGE SCALE GENOMIC DNA]</scope>
</reference>
<protein>
    <submittedName>
        <fullName evidence="1">Uncharacterized protein</fullName>
    </submittedName>
</protein>
<organism evidence="1 2">
    <name type="scientific">Catharanthus roseus</name>
    <name type="common">Madagascar periwinkle</name>
    <name type="synonym">Vinca rosea</name>
    <dbReference type="NCBI Taxonomy" id="4058"/>
    <lineage>
        <taxon>Eukaryota</taxon>
        <taxon>Viridiplantae</taxon>
        <taxon>Streptophyta</taxon>
        <taxon>Embryophyta</taxon>
        <taxon>Tracheophyta</taxon>
        <taxon>Spermatophyta</taxon>
        <taxon>Magnoliopsida</taxon>
        <taxon>eudicotyledons</taxon>
        <taxon>Gunneridae</taxon>
        <taxon>Pentapetalae</taxon>
        <taxon>asterids</taxon>
        <taxon>lamiids</taxon>
        <taxon>Gentianales</taxon>
        <taxon>Apocynaceae</taxon>
        <taxon>Rauvolfioideae</taxon>
        <taxon>Vinceae</taxon>
        <taxon>Catharanthinae</taxon>
        <taxon>Catharanthus</taxon>
    </lineage>
</organism>